<proteinExistence type="predicted"/>
<name>A0A1I7UL54_9PELO</name>
<accession>A0A1I7UL54</accession>
<protein>
    <submittedName>
        <fullName evidence="2">Ovule protein</fullName>
    </submittedName>
</protein>
<keyword evidence="1" id="KW-1185">Reference proteome</keyword>
<evidence type="ECO:0000313" key="2">
    <source>
        <dbReference type="WBParaSite" id="Csp11.Scaffold630.g17045.t1"/>
    </source>
</evidence>
<reference evidence="2" key="1">
    <citation type="submission" date="2016-11" db="UniProtKB">
        <authorList>
            <consortium name="WormBaseParasite"/>
        </authorList>
    </citation>
    <scope>IDENTIFICATION</scope>
</reference>
<dbReference type="WBParaSite" id="Csp11.Scaffold630.g17045.t1">
    <property type="protein sequence ID" value="Csp11.Scaffold630.g17045.t1"/>
    <property type="gene ID" value="Csp11.Scaffold630.g17045"/>
</dbReference>
<organism evidence="1 2">
    <name type="scientific">Caenorhabditis tropicalis</name>
    <dbReference type="NCBI Taxonomy" id="1561998"/>
    <lineage>
        <taxon>Eukaryota</taxon>
        <taxon>Metazoa</taxon>
        <taxon>Ecdysozoa</taxon>
        <taxon>Nematoda</taxon>
        <taxon>Chromadorea</taxon>
        <taxon>Rhabditida</taxon>
        <taxon>Rhabditina</taxon>
        <taxon>Rhabditomorpha</taxon>
        <taxon>Rhabditoidea</taxon>
        <taxon>Rhabditidae</taxon>
        <taxon>Peloderinae</taxon>
        <taxon>Caenorhabditis</taxon>
    </lineage>
</organism>
<evidence type="ECO:0000313" key="1">
    <source>
        <dbReference type="Proteomes" id="UP000095282"/>
    </source>
</evidence>
<dbReference type="Proteomes" id="UP000095282">
    <property type="component" value="Unplaced"/>
</dbReference>
<sequence length="67" mass="7596">MNVSTTISPNHLVRFAPVSSSSALSVMMRRLPSTYTHNRVKMKKKTTLKMEGKKNEMMMVVGGKRVR</sequence>
<dbReference type="AlphaFoldDB" id="A0A1I7UL54"/>